<dbReference type="Pfam" id="PF00583">
    <property type="entry name" value="Acetyltransf_1"/>
    <property type="match status" value="1"/>
</dbReference>
<dbReference type="GO" id="GO:0016747">
    <property type="term" value="F:acyltransferase activity, transferring groups other than amino-acyl groups"/>
    <property type="evidence" value="ECO:0007669"/>
    <property type="project" value="InterPro"/>
</dbReference>
<dbReference type="RefSeq" id="WP_129984988.1">
    <property type="nucleotide sequence ID" value="NZ_SDPU01000001.1"/>
</dbReference>
<evidence type="ECO:0000256" key="1">
    <source>
        <dbReference type="ARBA" id="ARBA00022679"/>
    </source>
</evidence>
<dbReference type="EMBL" id="SDPU01000001">
    <property type="protein sequence ID" value="RYU15705.1"/>
    <property type="molecule type" value="Genomic_DNA"/>
</dbReference>
<reference evidence="4 5" key="1">
    <citation type="submission" date="2019-01" db="EMBL/GenBank/DDBJ databases">
        <title>Nocardioides guangzhouensis sp. nov., an actinobacterium isolated from soil.</title>
        <authorList>
            <person name="Fu Y."/>
            <person name="Cai Y."/>
            <person name="Lin Z."/>
            <person name="Chen P."/>
        </authorList>
    </citation>
    <scope>NUCLEOTIDE SEQUENCE [LARGE SCALE GENOMIC DNA]</scope>
    <source>
        <strain evidence="4 5">NBRC 105384</strain>
    </source>
</reference>
<dbReference type="OrthoDB" id="4119890at2"/>
<evidence type="ECO:0000256" key="2">
    <source>
        <dbReference type="ARBA" id="ARBA00023315"/>
    </source>
</evidence>
<keyword evidence="1 4" id="KW-0808">Transferase</keyword>
<accession>A0A4Q5JCN4</accession>
<name>A0A4Q5JCN4_9ACTN</name>
<dbReference type="PROSITE" id="PS51186">
    <property type="entry name" value="GNAT"/>
    <property type="match status" value="1"/>
</dbReference>
<dbReference type="InterPro" id="IPR016181">
    <property type="entry name" value="Acyl_CoA_acyltransferase"/>
</dbReference>
<feature type="domain" description="N-acetyltransferase" evidence="3">
    <location>
        <begin position="1"/>
        <end position="158"/>
    </location>
</feature>
<evidence type="ECO:0000259" key="3">
    <source>
        <dbReference type="PROSITE" id="PS51186"/>
    </source>
</evidence>
<evidence type="ECO:0000313" key="4">
    <source>
        <dbReference type="EMBL" id="RYU15705.1"/>
    </source>
</evidence>
<keyword evidence="5" id="KW-1185">Reference proteome</keyword>
<proteinExistence type="predicted"/>
<dbReference type="InterPro" id="IPR050832">
    <property type="entry name" value="Bact_Acetyltransf"/>
</dbReference>
<dbReference type="PANTHER" id="PTHR43877">
    <property type="entry name" value="AMINOALKYLPHOSPHONATE N-ACETYLTRANSFERASE-RELATED-RELATED"/>
    <property type="match status" value="1"/>
</dbReference>
<dbReference type="SUPFAM" id="SSF55729">
    <property type="entry name" value="Acyl-CoA N-acyltransferases (Nat)"/>
    <property type="match status" value="2"/>
</dbReference>
<gene>
    <name evidence="4" type="ORF">ETU37_00900</name>
</gene>
<organism evidence="4 5">
    <name type="scientific">Nocardioides iriomotensis</name>
    <dbReference type="NCBI Taxonomy" id="715784"/>
    <lineage>
        <taxon>Bacteria</taxon>
        <taxon>Bacillati</taxon>
        <taxon>Actinomycetota</taxon>
        <taxon>Actinomycetes</taxon>
        <taxon>Propionibacteriales</taxon>
        <taxon>Nocardioidaceae</taxon>
        <taxon>Nocardioides</taxon>
    </lineage>
</organism>
<dbReference type="Gene3D" id="3.40.630.30">
    <property type="match status" value="1"/>
</dbReference>
<dbReference type="CDD" id="cd04301">
    <property type="entry name" value="NAT_SF"/>
    <property type="match status" value="1"/>
</dbReference>
<keyword evidence="2" id="KW-0012">Acyltransferase</keyword>
<dbReference type="Proteomes" id="UP000291189">
    <property type="component" value="Unassembled WGS sequence"/>
</dbReference>
<evidence type="ECO:0000313" key="5">
    <source>
        <dbReference type="Proteomes" id="UP000291189"/>
    </source>
</evidence>
<comment type="caution">
    <text evidence="4">The sequence shown here is derived from an EMBL/GenBank/DDBJ whole genome shotgun (WGS) entry which is preliminary data.</text>
</comment>
<sequence length="337" mass="37053">MEITPLDPHDDAALASFHAAYLAADTFERPHAAPWQLVEMRADLTKPCTGESFQPCVGTVDGAVVAAGMLVLPLKDNKDLSIVRLWVPPQHRGRGYGSTMLDHLVAESERAGRHQLVAEAHVPYDAPEDGRGHADTDFAYARGWSFDMCDIVRVLPLPLEDGLLDRLGADAAPYHRDYELRQFQGRVPDDLVDAFGELVGSLMVEAPSGEVALEREVLDAERIRADEAVMEAAGRVKYTTVALDGDGTPVAYTELVVPHNDPGAVFQWGTLVAPEHRGHRLGMATKVVNLRWVLAEAPERDRVYTMNAEVNDAMIGINEMLGFRAVERHVSLHRKLG</sequence>
<dbReference type="AlphaFoldDB" id="A0A4Q5JCN4"/>
<protein>
    <submittedName>
        <fullName evidence="4">N-acetyltransferase</fullName>
    </submittedName>
</protein>
<dbReference type="InterPro" id="IPR000182">
    <property type="entry name" value="GNAT_dom"/>
</dbReference>